<keyword evidence="5" id="KW-1185">Reference proteome</keyword>
<dbReference type="RefSeq" id="WP_128625138.1">
    <property type="nucleotide sequence ID" value="NZ_ML133511.1"/>
</dbReference>
<accession>A0A432V5C0</accession>
<dbReference type="Pfam" id="PF23666">
    <property type="entry name" value="Rcc01698_C"/>
    <property type="match status" value="1"/>
</dbReference>
<feature type="domain" description="Tip attachment protein J" evidence="2">
    <location>
        <begin position="790"/>
        <end position="952"/>
    </location>
</feature>
<dbReference type="Pfam" id="PF13547">
    <property type="entry name" value="GTA_TIM"/>
    <property type="match status" value="1"/>
</dbReference>
<reference evidence="4 5" key="1">
    <citation type="submission" date="2018-11" db="EMBL/GenBank/DDBJ databases">
        <title>Pseudaminobacter arsenicus sp. nov., an arsenic-resistant bacterium isolated from arsenic-rich aquifers.</title>
        <authorList>
            <person name="Mu Y."/>
        </authorList>
    </citation>
    <scope>NUCLEOTIDE SEQUENCE [LARGE SCALE GENOMIC DNA]</scope>
    <source>
        <strain evidence="4 5">CB3</strain>
    </source>
</reference>
<evidence type="ECO:0000259" key="2">
    <source>
        <dbReference type="Pfam" id="PF13550"/>
    </source>
</evidence>
<dbReference type="Gene3D" id="3.20.20.80">
    <property type="entry name" value="Glycosidases"/>
    <property type="match status" value="1"/>
</dbReference>
<evidence type="ECO:0000313" key="5">
    <source>
        <dbReference type="Proteomes" id="UP000281647"/>
    </source>
</evidence>
<feature type="domain" description="Rcc01698-like C-terminal" evidence="3">
    <location>
        <begin position="1041"/>
        <end position="1140"/>
    </location>
</feature>
<evidence type="ECO:0000259" key="3">
    <source>
        <dbReference type="Pfam" id="PF23666"/>
    </source>
</evidence>
<comment type="caution">
    <text evidence="4">The sequence shown here is derived from an EMBL/GenBank/DDBJ whole genome shotgun (WGS) entry which is preliminary data.</text>
</comment>
<dbReference type="Proteomes" id="UP000281647">
    <property type="component" value="Unassembled WGS sequence"/>
</dbReference>
<dbReference type="InterPro" id="IPR056490">
    <property type="entry name" value="Rcc01698_C"/>
</dbReference>
<dbReference type="InterPro" id="IPR032876">
    <property type="entry name" value="J_dom"/>
</dbReference>
<feature type="domain" description="GTA TIM-barrel-like" evidence="1">
    <location>
        <begin position="427"/>
        <end position="731"/>
    </location>
</feature>
<evidence type="ECO:0000259" key="1">
    <source>
        <dbReference type="Pfam" id="PF13547"/>
    </source>
</evidence>
<dbReference type="OrthoDB" id="8445115at2"/>
<gene>
    <name evidence="4" type="ORF">EET67_13280</name>
</gene>
<dbReference type="EMBL" id="RKST01000012">
    <property type="protein sequence ID" value="RUM97330.1"/>
    <property type="molecule type" value="Genomic_DNA"/>
</dbReference>
<dbReference type="Pfam" id="PF13550">
    <property type="entry name" value="Phage-tail_3"/>
    <property type="match status" value="1"/>
</dbReference>
<protein>
    <submittedName>
        <fullName evidence="4">Host specificity protein</fullName>
    </submittedName>
</protein>
<dbReference type="CDD" id="cd19607">
    <property type="entry name" value="GTA_TIM-barrel-like"/>
    <property type="match status" value="1"/>
</dbReference>
<proteinExistence type="predicted"/>
<organism evidence="4 5">
    <name type="scientific">Borborobacter arsenicus</name>
    <dbReference type="NCBI Taxonomy" id="1851146"/>
    <lineage>
        <taxon>Bacteria</taxon>
        <taxon>Pseudomonadati</taxon>
        <taxon>Pseudomonadota</taxon>
        <taxon>Alphaproteobacteria</taxon>
        <taxon>Hyphomicrobiales</taxon>
        <taxon>Phyllobacteriaceae</taxon>
        <taxon>Borborobacter</taxon>
    </lineage>
</organism>
<evidence type="ECO:0000313" key="4">
    <source>
        <dbReference type="EMBL" id="RUM97330.1"/>
    </source>
</evidence>
<dbReference type="InterPro" id="IPR025195">
    <property type="entry name" value="GTA_TIM_dom"/>
</dbReference>
<name>A0A432V5C0_9HYPH</name>
<sequence length="1299" mass="140227">MATILLQAAGAFLGGVLGPVGSAIGSAAGALAGYAIDSSLINATRRIEGPRLSGARPFTAEEGAPIPRVYGTIRVGGTLIWATQFEETRTTKRQGAKGGPRLTEYAYFANAAFAICEGEIAGIRRIWADGREIDRNGVEVRVYRGTADQPVDPLIEAKQGQGNAPAYRGLAYVVFDHLPLAEYGNRLPQLQFEVLRPVGTLVDQVHAACLIPGATEYGLSPSLVTQEKRPGETQAENRHMFHAATDLAASLDEIQMLCPKLKHIGLVVTWFGDDLRAGACKIRPGVSTRSSQGLSEAWSASGVDRNGAMLVSSYGGGAAYGGTPSDRSVIAAIREIKARGLKVTLYPFIMMDITADNGLPDPYGKAQQSAYPWRGRITCYPAPLKPGTVDRTIAARSQVASFCGTVLPEDFTVSSDTVSFHGDANDWGYRRLILHFANLAVAAGGVDAFLLGSELRGLSTLRDQNDAFPFVEALCDLATDVRSILGPQTAITYGADWSEYFGHHPADGSGNVYFHLDALWSHAAVNAVGIDNYMPLSDWRDSDHANPNPDGFAGPYDLNGLRAAVTGGEGQDWYYPSEQARVQRLRAPITDGAYGKPWVFRYKDLAGWWGNEHFNRIGGVETAQPTGWVPRSKPIWFTELGCLAVDKGPNQPNVFPDPKSAENAIPYFSNGGRSDIAQHRLLEAHALVWDPASLGFDDAKNPVSSLYGGRMVDHTRSYLWAWDARPFPVFPLRGEVWADGANWHRGHWLNGRLEAPDVGALINEILADHGLPPADITGVEGTVHGYMIGDPSSARSALEPLVDLFDLAVHEEAEKLIFRRCGANAAAPVEIEELVSDGQNTVIEKVRAPEHELPVEAILAFRDPLAEYQTVSVRSRRYGAAGSRQQTISFPGALEAGQGRALLDDWMRRTWSERESINFSVEALHPEIVPGAVIHVPAAADDVFFLVTEVEDGLVRRVSARQIAHSMPAAWRPSQTGAVPSRVPVTGRPYAQFLDLPSISHEPAQSRFRVALWQKPWRSQALFLSPEDSGFVQRGTIGKAANVGRLVEPLLSGFSGRIDWLRPIVVELFDGEVEGVSRLQLLNGANVAAIKSAVGNWEVIQFQSAEEIAPNVWRLSGLLRGQLGTDDGMAAGAPIGASFVVLDDAVQPAGLLASEIGLPLNWRAGPAGSDFSGENFVTSAEVGGVRASLPLSPVHLRAVRQANGDLVLSWIRRGRIDADSWEVGDIPLGEETEQYRITILTVSGESIRTQTVSQPGWIYTAAAIESDLGVSAGEIDITVSQLSLSVGWGIPARLRLVLA</sequence>